<dbReference type="Pfam" id="PF12679">
    <property type="entry name" value="ABC2_membrane_2"/>
    <property type="match status" value="1"/>
</dbReference>
<feature type="transmembrane region" description="Helical" evidence="6">
    <location>
        <begin position="171"/>
        <end position="204"/>
    </location>
</feature>
<feature type="transmembrane region" description="Helical" evidence="6">
    <location>
        <begin position="25"/>
        <end position="45"/>
    </location>
</feature>
<evidence type="ECO:0000256" key="1">
    <source>
        <dbReference type="ARBA" id="ARBA00004651"/>
    </source>
</evidence>
<reference evidence="7" key="1">
    <citation type="submission" date="2018-05" db="EMBL/GenBank/DDBJ databases">
        <authorList>
            <person name="Lanie J.A."/>
            <person name="Ng W.-L."/>
            <person name="Kazmierczak K.M."/>
            <person name="Andrzejewski T.M."/>
            <person name="Davidsen T.M."/>
            <person name="Wayne K.J."/>
            <person name="Tettelin H."/>
            <person name="Glass J.I."/>
            <person name="Rusch D."/>
            <person name="Podicherti R."/>
            <person name="Tsui H.-C.T."/>
            <person name="Winkler M.E."/>
        </authorList>
    </citation>
    <scope>NUCLEOTIDE SEQUENCE</scope>
</reference>
<feature type="transmembrane region" description="Helical" evidence="6">
    <location>
        <begin position="143"/>
        <end position="164"/>
    </location>
</feature>
<protein>
    <submittedName>
        <fullName evidence="7">Uncharacterized protein</fullName>
    </submittedName>
</protein>
<evidence type="ECO:0000256" key="2">
    <source>
        <dbReference type="ARBA" id="ARBA00022475"/>
    </source>
</evidence>
<feature type="non-terminal residue" evidence="7">
    <location>
        <position position="1"/>
    </location>
</feature>
<gene>
    <name evidence="7" type="ORF">METZ01_LOCUS407342</name>
</gene>
<keyword evidence="5 6" id="KW-0472">Membrane</keyword>
<comment type="subcellular location">
    <subcellularLocation>
        <location evidence="1">Cell membrane</location>
        <topology evidence="1">Multi-pass membrane protein</topology>
    </subcellularLocation>
</comment>
<evidence type="ECO:0000256" key="4">
    <source>
        <dbReference type="ARBA" id="ARBA00022989"/>
    </source>
</evidence>
<organism evidence="7">
    <name type="scientific">marine metagenome</name>
    <dbReference type="NCBI Taxonomy" id="408172"/>
    <lineage>
        <taxon>unclassified sequences</taxon>
        <taxon>metagenomes</taxon>
        <taxon>ecological metagenomes</taxon>
    </lineage>
</organism>
<evidence type="ECO:0000256" key="6">
    <source>
        <dbReference type="SAM" id="Phobius"/>
    </source>
</evidence>
<dbReference type="InterPro" id="IPR051449">
    <property type="entry name" value="ABC-2_transporter_component"/>
</dbReference>
<evidence type="ECO:0000313" key="7">
    <source>
        <dbReference type="EMBL" id="SVD54488.1"/>
    </source>
</evidence>
<sequence>SERLPWRAMQMRNLKAIYMKEIKSYFNSPMAYIFLVIFAILNGFWFSQTFFIEGGSSDLRNLFDMIPNIYLFFIPAITMGLISREKNLGTMEVILTLPLKNLDFVAGKYLASLSLIVIGLFITLVHFFTLTQVGTNIDYGSVFTGYIGLALVGAFYSSLGIFASSLTDNQVIAFIIAVFFVLIFFLMGKLLILAPDSLVGIIQYLSVDYHLSYISRGVIDSRNLIYFLSVVGFFLFMTIRALEIRKWR</sequence>
<dbReference type="GO" id="GO:0005886">
    <property type="term" value="C:plasma membrane"/>
    <property type="evidence" value="ECO:0007669"/>
    <property type="project" value="UniProtKB-SubCell"/>
</dbReference>
<evidence type="ECO:0000256" key="5">
    <source>
        <dbReference type="ARBA" id="ARBA00023136"/>
    </source>
</evidence>
<proteinExistence type="predicted"/>
<keyword evidence="2" id="KW-1003">Cell membrane</keyword>
<dbReference type="EMBL" id="UINC01157477">
    <property type="protein sequence ID" value="SVD54488.1"/>
    <property type="molecule type" value="Genomic_DNA"/>
</dbReference>
<name>A0A382W8P3_9ZZZZ</name>
<feature type="transmembrane region" description="Helical" evidence="6">
    <location>
        <begin position="224"/>
        <end position="242"/>
    </location>
</feature>
<keyword evidence="3 6" id="KW-0812">Transmembrane</keyword>
<accession>A0A382W8P3</accession>
<dbReference type="GO" id="GO:0140359">
    <property type="term" value="F:ABC-type transporter activity"/>
    <property type="evidence" value="ECO:0007669"/>
    <property type="project" value="InterPro"/>
</dbReference>
<feature type="transmembrane region" description="Helical" evidence="6">
    <location>
        <begin position="109"/>
        <end position="131"/>
    </location>
</feature>
<dbReference type="AlphaFoldDB" id="A0A382W8P3"/>
<evidence type="ECO:0000256" key="3">
    <source>
        <dbReference type="ARBA" id="ARBA00022692"/>
    </source>
</evidence>
<dbReference type="PANTHER" id="PTHR30294:SF29">
    <property type="entry name" value="MULTIDRUG ABC TRANSPORTER PERMEASE YBHS-RELATED"/>
    <property type="match status" value="1"/>
</dbReference>
<dbReference type="PANTHER" id="PTHR30294">
    <property type="entry name" value="MEMBRANE COMPONENT OF ABC TRANSPORTER YHHJ-RELATED"/>
    <property type="match status" value="1"/>
</dbReference>
<feature type="transmembrane region" description="Helical" evidence="6">
    <location>
        <begin position="65"/>
        <end position="82"/>
    </location>
</feature>
<keyword evidence="4 6" id="KW-1133">Transmembrane helix</keyword>